<dbReference type="AlphaFoldDB" id="A0A6L7GD66"/>
<feature type="domain" description="Methyltransferase type 11" evidence="1">
    <location>
        <begin position="54"/>
        <end position="143"/>
    </location>
</feature>
<keyword evidence="2" id="KW-0808">Transferase</keyword>
<keyword evidence="3" id="KW-1185">Reference proteome</keyword>
<proteinExistence type="predicted"/>
<dbReference type="InterPro" id="IPR013216">
    <property type="entry name" value="Methyltransf_11"/>
</dbReference>
<evidence type="ECO:0000313" key="3">
    <source>
        <dbReference type="Proteomes" id="UP000473531"/>
    </source>
</evidence>
<keyword evidence="2" id="KW-0489">Methyltransferase</keyword>
<accession>A0A6L7GD66</accession>
<gene>
    <name evidence="2" type="ORF">GRI44_01435</name>
</gene>
<dbReference type="Gene3D" id="3.40.50.150">
    <property type="entry name" value="Vaccinia Virus protein VP39"/>
    <property type="match status" value="1"/>
</dbReference>
<dbReference type="SUPFAM" id="SSF53335">
    <property type="entry name" value="S-adenosyl-L-methionine-dependent methyltransferases"/>
    <property type="match status" value="1"/>
</dbReference>
<evidence type="ECO:0000259" key="1">
    <source>
        <dbReference type="Pfam" id="PF08241"/>
    </source>
</evidence>
<protein>
    <submittedName>
        <fullName evidence="2">Methyltransferase domain-containing protein</fullName>
    </submittedName>
</protein>
<dbReference type="Proteomes" id="UP000473531">
    <property type="component" value="Unassembled WGS sequence"/>
</dbReference>
<evidence type="ECO:0000313" key="2">
    <source>
        <dbReference type="EMBL" id="MXP13416.1"/>
    </source>
</evidence>
<dbReference type="InterPro" id="IPR029063">
    <property type="entry name" value="SAM-dependent_MTases_sf"/>
</dbReference>
<dbReference type="GO" id="GO:0032259">
    <property type="term" value="P:methylation"/>
    <property type="evidence" value="ECO:0007669"/>
    <property type="project" value="UniProtKB-KW"/>
</dbReference>
<reference evidence="2 3" key="1">
    <citation type="submission" date="2019-12" db="EMBL/GenBank/DDBJ databases">
        <title>Genomic-based taxomic classification of the family Erythrobacteraceae.</title>
        <authorList>
            <person name="Xu L."/>
        </authorList>
    </citation>
    <scope>NUCLEOTIDE SEQUENCE [LARGE SCALE GENOMIC DNA]</scope>
    <source>
        <strain evidence="2 3">KCTC 52259</strain>
    </source>
</reference>
<dbReference type="Pfam" id="PF08241">
    <property type="entry name" value="Methyltransf_11"/>
    <property type="match status" value="1"/>
</dbReference>
<comment type="caution">
    <text evidence="2">The sequence shown here is derived from an EMBL/GenBank/DDBJ whole genome shotgun (WGS) entry which is preliminary data.</text>
</comment>
<organism evidence="2 3">
    <name type="scientific">Allopontixanthobacter confluentis</name>
    <dbReference type="NCBI Taxonomy" id="1849021"/>
    <lineage>
        <taxon>Bacteria</taxon>
        <taxon>Pseudomonadati</taxon>
        <taxon>Pseudomonadota</taxon>
        <taxon>Alphaproteobacteria</taxon>
        <taxon>Sphingomonadales</taxon>
        <taxon>Erythrobacteraceae</taxon>
        <taxon>Allopontixanthobacter</taxon>
    </lineage>
</organism>
<sequence>MNKPDEAAAWGDFWAAELKSTAGCLPSGYLGIDAAQAKKWLEFAKTLPAKSRLLDLATGDARVMRWILQARKDVKPTGIDRAPQLPIPPKGTKVRAGVSMEMLPFRDSAFSAVTSQFGFEYGDTSKISTEIARVLRPDGRVAILTHRQDGPILAHNLERLKQLSWVLDDQNLIELAKRSLSLRVAGISAIPAKISLAPEEGARLFGATSAAWEIAEAVRQSITLGQRDTVANVRQLLDQIAAKAANERGRIASLQIACARTADSDGFLREISDGGLTQLSIQPVAEAKSIPPFADWRILARTN</sequence>
<dbReference type="OrthoDB" id="7583028at2"/>
<dbReference type="RefSeq" id="WP_160599581.1">
    <property type="nucleotide sequence ID" value="NZ_WTYU01000001.1"/>
</dbReference>
<dbReference type="GO" id="GO:0008757">
    <property type="term" value="F:S-adenosylmethionine-dependent methyltransferase activity"/>
    <property type="evidence" value="ECO:0007669"/>
    <property type="project" value="InterPro"/>
</dbReference>
<dbReference type="EMBL" id="WTYU01000001">
    <property type="protein sequence ID" value="MXP13416.1"/>
    <property type="molecule type" value="Genomic_DNA"/>
</dbReference>
<name>A0A6L7GD66_9SPHN</name>